<dbReference type="SUPFAM" id="SSF55486">
    <property type="entry name" value="Metalloproteases ('zincins'), catalytic domain"/>
    <property type="match status" value="1"/>
</dbReference>
<comment type="subcellular location">
    <subcellularLocation>
        <location evidence="1 13">Secreted</location>
    </subcellularLocation>
</comment>
<keyword evidence="7 13" id="KW-0378">Hydrolase</keyword>
<evidence type="ECO:0000256" key="1">
    <source>
        <dbReference type="ARBA" id="ARBA00004613"/>
    </source>
</evidence>
<feature type="domain" description="FTP" evidence="15">
    <location>
        <begin position="104"/>
        <end position="137"/>
    </location>
</feature>
<evidence type="ECO:0000256" key="11">
    <source>
        <dbReference type="PIRSR" id="PIRSR601842-1"/>
    </source>
</evidence>
<gene>
    <name evidence="16" type="ORF">RDB_LOCUS33514</name>
</gene>
<keyword evidence="10 13" id="KW-0865">Zymogen</keyword>
<evidence type="ECO:0000256" key="5">
    <source>
        <dbReference type="ARBA" id="ARBA00022723"/>
    </source>
</evidence>
<evidence type="ECO:0000256" key="13">
    <source>
        <dbReference type="RuleBase" id="RU364017"/>
    </source>
</evidence>
<evidence type="ECO:0000313" key="17">
    <source>
        <dbReference type="Proteomes" id="UP000663841"/>
    </source>
</evidence>
<feature type="active site" evidence="11">
    <location>
        <position position="400"/>
    </location>
</feature>
<evidence type="ECO:0000256" key="4">
    <source>
        <dbReference type="ARBA" id="ARBA00022670"/>
    </source>
</evidence>
<dbReference type="CDD" id="cd09596">
    <property type="entry name" value="M36"/>
    <property type="match status" value="1"/>
</dbReference>
<dbReference type="Gene3D" id="1.10.390.10">
    <property type="entry name" value="Neutral Protease Domain 2"/>
    <property type="match status" value="1"/>
</dbReference>
<dbReference type="InterPro" id="IPR011096">
    <property type="entry name" value="FTP_domain"/>
</dbReference>
<evidence type="ECO:0000256" key="8">
    <source>
        <dbReference type="ARBA" id="ARBA00022833"/>
    </source>
</evidence>
<dbReference type="Proteomes" id="UP000663841">
    <property type="component" value="Unassembled WGS sequence"/>
</dbReference>
<dbReference type="Gene3D" id="3.10.170.10">
    <property type="match status" value="1"/>
</dbReference>
<sequence length="591" mass="64449">MVSLTSLSAVALLIATGVIAAPWESRTGVRRHTHRTRGVGPTGVNLVGYHPPSVFETYDVNGANFSSSGATPEELAKSFLADKLGVAPESLARRSGYTSDVASYEYFSQTINGIRVSNAVANVGIKNDKVVSYGASFIKPKNVPPKEPTLLTDRAIALAEEALGGKWNQWPVELEYTVGEDESYYLTYVIQVQGISDNSWKQLFIDAHDGQMRNVVDFVADADYQVVPLEYQDPTQGYTIVENPEDKGASPKGWYQKGSLFPNTSGNNVNSYKGQPVSGQSTQSGPDQYHYPYDPSQEPEVKQNVDAAVVNAFYVVNAIHDLTYRYGFTEKAFNFQTDNFGKGGVGNDRVLVSVQDVSGTNNANFATPPDGASGQMRMYLWTLTAPKRDGALENDIVVHEFTHGVSNRMTGGGTGRCLQTTEAGGMGEGWSDAMADITEAKTSPIPDFTLGSYVINNPKGIRTHPYSINMETNPLTYSSLQKLNEVHNIGEVWATMLHGLFADLVTTYGLGEEFNPEEETGKSIVLHLIMDGFALQPCNPTFISARDAIIQADVNRYAGKNKCLIWNAFARRGLGLNAKDRVDNHDVPEGC</sequence>
<dbReference type="InterPro" id="IPR027268">
    <property type="entry name" value="Peptidase_M4/M1_CTD_sf"/>
</dbReference>
<dbReference type="Pfam" id="PF02128">
    <property type="entry name" value="Peptidase_M36"/>
    <property type="match status" value="1"/>
</dbReference>
<dbReference type="GO" id="GO:0004222">
    <property type="term" value="F:metalloendopeptidase activity"/>
    <property type="evidence" value="ECO:0007669"/>
    <property type="project" value="InterPro"/>
</dbReference>
<feature type="chain" id="PRO_5034756616" description="Extracellular metalloproteinase" evidence="13">
    <location>
        <begin position="21"/>
        <end position="591"/>
    </location>
</feature>
<feature type="compositionally biased region" description="Polar residues" evidence="14">
    <location>
        <begin position="265"/>
        <end position="286"/>
    </location>
</feature>
<feature type="binding site" evidence="12">
    <location>
        <position position="403"/>
    </location>
    <ligand>
        <name>Zn(2+)</name>
        <dbReference type="ChEBI" id="CHEBI:29105"/>
        <note>catalytic</note>
    </ligand>
</feature>
<dbReference type="EC" id="3.4.24.-" evidence="13"/>
<comment type="similarity">
    <text evidence="2 13">Belongs to the peptidase M36 family.</text>
</comment>
<feature type="binding site" evidence="12">
    <location>
        <position position="428"/>
    </location>
    <ligand>
        <name>Zn(2+)</name>
        <dbReference type="ChEBI" id="CHEBI:29105"/>
        <note>catalytic</note>
    </ligand>
</feature>
<evidence type="ECO:0000256" key="9">
    <source>
        <dbReference type="ARBA" id="ARBA00023049"/>
    </source>
</evidence>
<dbReference type="AlphaFoldDB" id="A0A8H3AAG7"/>
<evidence type="ECO:0000256" key="6">
    <source>
        <dbReference type="ARBA" id="ARBA00022729"/>
    </source>
</evidence>
<evidence type="ECO:0000256" key="3">
    <source>
        <dbReference type="ARBA" id="ARBA00022525"/>
    </source>
</evidence>
<dbReference type="Pfam" id="PF07504">
    <property type="entry name" value="FTP"/>
    <property type="match status" value="1"/>
</dbReference>
<keyword evidence="5 12" id="KW-0479">Metal-binding</keyword>
<comment type="cofactor">
    <cofactor evidence="12">
        <name>Zn(2+)</name>
        <dbReference type="ChEBI" id="CHEBI:29105"/>
    </cofactor>
    <text evidence="12">Binds 1 zinc ion per subunit.</text>
</comment>
<organism evidence="16 17">
    <name type="scientific">Rhizoctonia solani</name>
    <dbReference type="NCBI Taxonomy" id="456999"/>
    <lineage>
        <taxon>Eukaryota</taxon>
        <taxon>Fungi</taxon>
        <taxon>Dikarya</taxon>
        <taxon>Basidiomycota</taxon>
        <taxon>Agaricomycotina</taxon>
        <taxon>Agaricomycetes</taxon>
        <taxon>Cantharellales</taxon>
        <taxon>Ceratobasidiaceae</taxon>
        <taxon>Rhizoctonia</taxon>
    </lineage>
</organism>
<proteinExistence type="inferred from homology"/>
<dbReference type="GO" id="GO:0008270">
    <property type="term" value="F:zinc ion binding"/>
    <property type="evidence" value="ECO:0007669"/>
    <property type="project" value="InterPro"/>
</dbReference>
<keyword evidence="4 13" id="KW-0645">Protease</keyword>
<reference evidence="16" key="1">
    <citation type="submission" date="2021-01" db="EMBL/GenBank/DDBJ databases">
        <authorList>
            <person name="Kaushik A."/>
        </authorList>
    </citation>
    <scope>NUCLEOTIDE SEQUENCE</scope>
    <source>
        <strain evidence="16">AG3-T5</strain>
    </source>
</reference>
<evidence type="ECO:0000256" key="2">
    <source>
        <dbReference type="ARBA" id="ARBA00006006"/>
    </source>
</evidence>
<keyword evidence="8 12" id="KW-0862">Zinc</keyword>
<protein>
    <recommendedName>
        <fullName evidence="13">Extracellular metalloproteinase</fullName>
        <ecNumber evidence="13">3.4.24.-</ecNumber>
    </recommendedName>
    <alternativeName>
        <fullName evidence="13">Fungalysin</fullName>
    </alternativeName>
</protein>
<accession>A0A8H3AAG7</accession>
<dbReference type="InterPro" id="IPR050371">
    <property type="entry name" value="Fungal_virulence_M36"/>
</dbReference>
<dbReference type="GO" id="GO:0005615">
    <property type="term" value="C:extracellular space"/>
    <property type="evidence" value="ECO:0007669"/>
    <property type="project" value="InterPro"/>
</dbReference>
<evidence type="ECO:0000313" key="16">
    <source>
        <dbReference type="EMBL" id="CAE6415950.1"/>
    </source>
</evidence>
<dbReference type="InterPro" id="IPR001842">
    <property type="entry name" value="Peptidase_M36"/>
</dbReference>
<comment type="caution">
    <text evidence="16">The sequence shown here is derived from an EMBL/GenBank/DDBJ whole genome shotgun (WGS) entry which is preliminary data.</text>
</comment>
<evidence type="ECO:0000259" key="15">
    <source>
        <dbReference type="Pfam" id="PF07504"/>
    </source>
</evidence>
<dbReference type="GO" id="GO:0006508">
    <property type="term" value="P:proteolysis"/>
    <property type="evidence" value="ECO:0007669"/>
    <property type="project" value="UniProtKB-KW"/>
</dbReference>
<evidence type="ECO:0000256" key="14">
    <source>
        <dbReference type="SAM" id="MobiDB-lite"/>
    </source>
</evidence>
<dbReference type="EMBL" id="CAJMWW010000069">
    <property type="protein sequence ID" value="CAE6415950.1"/>
    <property type="molecule type" value="Genomic_DNA"/>
</dbReference>
<keyword evidence="9 13" id="KW-0482">Metalloprotease</keyword>
<dbReference type="PANTHER" id="PTHR33478:SF1">
    <property type="entry name" value="EXTRACELLULAR METALLOPROTEINASE MEP"/>
    <property type="match status" value="1"/>
</dbReference>
<name>A0A8H3AAG7_9AGAM</name>
<dbReference type="PANTHER" id="PTHR33478">
    <property type="entry name" value="EXTRACELLULAR METALLOPROTEINASE MEP"/>
    <property type="match status" value="1"/>
</dbReference>
<evidence type="ECO:0000256" key="12">
    <source>
        <dbReference type="PIRSR" id="PIRSR601842-2"/>
    </source>
</evidence>
<keyword evidence="3 13" id="KW-0964">Secreted</keyword>
<keyword evidence="6 13" id="KW-0732">Signal</keyword>
<feature type="region of interest" description="Disordered" evidence="14">
    <location>
        <begin position="265"/>
        <end position="298"/>
    </location>
</feature>
<dbReference type="PRINTS" id="PR00999">
    <property type="entry name" value="FUNGALYSIN"/>
</dbReference>
<evidence type="ECO:0000256" key="10">
    <source>
        <dbReference type="ARBA" id="ARBA00023145"/>
    </source>
</evidence>
<evidence type="ECO:0000256" key="7">
    <source>
        <dbReference type="ARBA" id="ARBA00022801"/>
    </source>
</evidence>
<feature type="binding site" evidence="12">
    <location>
        <position position="399"/>
    </location>
    <ligand>
        <name>Zn(2+)</name>
        <dbReference type="ChEBI" id="CHEBI:29105"/>
        <note>catalytic</note>
    </ligand>
</feature>
<feature type="binding site" evidence="12">
    <location>
        <position position="221"/>
    </location>
    <ligand>
        <name>Zn(2+)</name>
        <dbReference type="ChEBI" id="CHEBI:29105"/>
        <note>catalytic</note>
    </ligand>
</feature>
<feature type="signal peptide" evidence="13">
    <location>
        <begin position="1"/>
        <end position="20"/>
    </location>
</feature>